<dbReference type="EMBL" id="MU825876">
    <property type="protein sequence ID" value="KAJ7386635.1"/>
    <property type="molecule type" value="Genomic_DNA"/>
</dbReference>
<evidence type="ECO:0000313" key="2">
    <source>
        <dbReference type="EMBL" id="KAJ7386635.1"/>
    </source>
</evidence>
<dbReference type="GO" id="GO:0004758">
    <property type="term" value="F:serine C-palmitoyltransferase activity"/>
    <property type="evidence" value="ECO:0007669"/>
    <property type="project" value="UniProtKB-EC"/>
</dbReference>
<evidence type="ECO:0000256" key="1">
    <source>
        <dbReference type="SAM" id="SignalP"/>
    </source>
</evidence>
<feature type="signal peptide" evidence="1">
    <location>
        <begin position="1"/>
        <end position="18"/>
    </location>
</feature>
<keyword evidence="3" id="KW-1185">Reference proteome</keyword>
<dbReference type="EC" id="2.3.1.50" evidence="2"/>
<comment type="caution">
    <text evidence="2">The sequence shown here is derived from an EMBL/GenBank/DDBJ whole genome shotgun (WGS) entry which is preliminary data.</text>
</comment>
<sequence length="66" mass="7789">MSLFEAVLVLWIIRLITSKTFRFREQKIDLTEKEEEELIEEWQPEPLVPATPTYELDTITPKVVQG</sequence>
<proteinExistence type="predicted"/>
<feature type="non-terminal residue" evidence="2">
    <location>
        <position position="1"/>
    </location>
</feature>
<evidence type="ECO:0000313" key="3">
    <source>
        <dbReference type="Proteomes" id="UP001163046"/>
    </source>
</evidence>
<organism evidence="2 3">
    <name type="scientific">Desmophyllum pertusum</name>
    <dbReference type="NCBI Taxonomy" id="174260"/>
    <lineage>
        <taxon>Eukaryota</taxon>
        <taxon>Metazoa</taxon>
        <taxon>Cnidaria</taxon>
        <taxon>Anthozoa</taxon>
        <taxon>Hexacorallia</taxon>
        <taxon>Scleractinia</taxon>
        <taxon>Caryophylliina</taxon>
        <taxon>Caryophylliidae</taxon>
        <taxon>Desmophyllum</taxon>
    </lineage>
</organism>
<gene>
    <name evidence="2" type="primary">SPTLC1_3</name>
    <name evidence="2" type="ORF">OS493_008786</name>
</gene>
<dbReference type="AlphaFoldDB" id="A0A9W9ZSD1"/>
<feature type="chain" id="PRO_5040966759" evidence="1">
    <location>
        <begin position="19"/>
        <end position="66"/>
    </location>
</feature>
<protein>
    <submittedName>
        <fullName evidence="2">Serine palmitoyltransferase 1</fullName>
        <ecNumber evidence="2">2.3.1.50</ecNumber>
    </submittedName>
</protein>
<keyword evidence="2" id="KW-0808">Transferase</keyword>
<reference evidence="2" key="1">
    <citation type="submission" date="2023-01" db="EMBL/GenBank/DDBJ databases">
        <title>Genome assembly of the deep-sea coral Lophelia pertusa.</title>
        <authorList>
            <person name="Herrera S."/>
            <person name="Cordes E."/>
        </authorList>
    </citation>
    <scope>NUCLEOTIDE SEQUENCE</scope>
    <source>
        <strain evidence="2">USNM1676648</strain>
        <tissue evidence="2">Polyp</tissue>
    </source>
</reference>
<keyword evidence="1" id="KW-0732">Signal</keyword>
<dbReference type="Proteomes" id="UP001163046">
    <property type="component" value="Unassembled WGS sequence"/>
</dbReference>
<keyword evidence="2" id="KW-0012">Acyltransferase</keyword>
<accession>A0A9W9ZSD1</accession>
<name>A0A9W9ZSD1_9CNID</name>